<keyword evidence="6" id="KW-1185">Reference proteome</keyword>
<dbReference type="Gene3D" id="1.20.120.530">
    <property type="entry name" value="GntR ligand-binding domain-like"/>
    <property type="match status" value="1"/>
</dbReference>
<keyword evidence="2" id="KW-0238">DNA-binding</keyword>
<gene>
    <name evidence="5" type="ORF">ACFPJ6_00575</name>
</gene>
<dbReference type="InterPro" id="IPR000524">
    <property type="entry name" value="Tscrpt_reg_HTH_GntR"/>
</dbReference>
<keyword evidence="3" id="KW-0804">Transcription</keyword>
<dbReference type="RefSeq" id="WP_340266646.1">
    <property type="nucleotide sequence ID" value="NZ_JBBEOG010000001.1"/>
</dbReference>
<keyword evidence="1" id="KW-0805">Transcription regulation</keyword>
<dbReference type="SMART" id="SM00895">
    <property type="entry name" value="FCD"/>
    <property type="match status" value="1"/>
</dbReference>
<name>A0ABW0GJL4_9MICO</name>
<dbReference type="PANTHER" id="PTHR43537:SF41">
    <property type="entry name" value="TRANSCRIPTIONAL REGULATORY PROTEIN"/>
    <property type="match status" value="1"/>
</dbReference>
<dbReference type="InterPro" id="IPR008920">
    <property type="entry name" value="TF_FadR/GntR_C"/>
</dbReference>
<dbReference type="Pfam" id="PF07729">
    <property type="entry name" value="FCD"/>
    <property type="match status" value="1"/>
</dbReference>
<dbReference type="CDD" id="cd07377">
    <property type="entry name" value="WHTH_GntR"/>
    <property type="match status" value="1"/>
</dbReference>
<evidence type="ECO:0000256" key="3">
    <source>
        <dbReference type="ARBA" id="ARBA00023163"/>
    </source>
</evidence>
<dbReference type="Gene3D" id="1.10.10.10">
    <property type="entry name" value="Winged helix-like DNA-binding domain superfamily/Winged helix DNA-binding domain"/>
    <property type="match status" value="1"/>
</dbReference>
<dbReference type="SUPFAM" id="SSF48008">
    <property type="entry name" value="GntR ligand-binding domain-like"/>
    <property type="match status" value="1"/>
</dbReference>
<dbReference type="SUPFAM" id="SSF46785">
    <property type="entry name" value="Winged helix' DNA-binding domain"/>
    <property type="match status" value="1"/>
</dbReference>
<organism evidence="5 6">
    <name type="scientific">Aquipuribacter nitratireducens</name>
    <dbReference type="NCBI Taxonomy" id="650104"/>
    <lineage>
        <taxon>Bacteria</taxon>
        <taxon>Bacillati</taxon>
        <taxon>Actinomycetota</taxon>
        <taxon>Actinomycetes</taxon>
        <taxon>Micrococcales</taxon>
        <taxon>Intrasporangiaceae</taxon>
        <taxon>Aquipuribacter</taxon>
    </lineage>
</organism>
<evidence type="ECO:0000259" key="4">
    <source>
        <dbReference type="PROSITE" id="PS50949"/>
    </source>
</evidence>
<dbReference type="EMBL" id="JBHSLD010000001">
    <property type="protein sequence ID" value="MFC5379275.1"/>
    <property type="molecule type" value="Genomic_DNA"/>
</dbReference>
<comment type="caution">
    <text evidence="5">The sequence shown here is derived from an EMBL/GenBank/DDBJ whole genome shotgun (WGS) entry which is preliminary data.</text>
</comment>
<dbReference type="Pfam" id="PF00392">
    <property type="entry name" value="GntR"/>
    <property type="match status" value="1"/>
</dbReference>
<dbReference type="SMART" id="SM00345">
    <property type="entry name" value="HTH_GNTR"/>
    <property type="match status" value="1"/>
</dbReference>
<protein>
    <submittedName>
        <fullName evidence="5">GntR family transcriptional regulator</fullName>
    </submittedName>
</protein>
<dbReference type="PANTHER" id="PTHR43537">
    <property type="entry name" value="TRANSCRIPTIONAL REGULATOR, GNTR FAMILY"/>
    <property type="match status" value="1"/>
</dbReference>
<dbReference type="PRINTS" id="PR00035">
    <property type="entry name" value="HTHGNTR"/>
</dbReference>
<proteinExistence type="predicted"/>
<reference evidence="6" key="1">
    <citation type="journal article" date="2019" name="Int. J. Syst. Evol. Microbiol.">
        <title>The Global Catalogue of Microorganisms (GCM) 10K type strain sequencing project: providing services to taxonomists for standard genome sequencing and annotation.</title>
        <authorList>
            <consortium name="The Broad Institute Genomics Platform"/>
            <consortium name="The Broad Institute Genome Sequencing Center for Infectious Disease"/>
            <person name="Wu L."/>
            <person name="Ma J."/>
        </authorList>
    </citation>
    <scope>NUCLEOTIDE SEQUENCE [LARGE SCALE GENOMIC DNA]</scope>
    <source>
        <strain evidence="6">CCUG 43114</strain>
    </source>
</reference>
<evidence type="ECO:0000313" key="5">
    <source>
        <dbReference type="EMBL" id="MFC5379275.1"/>
    </source>
</evidence>
<dbReference type="Proteomes" id="UP001596122">
    <property type="component" value="Unassembled WGS sequence"/>
</dbReference>
<dbReference type="InterPro" id="IPR011711">
    <property type="entry name" value="GntR_C"/>
</dbReference>
<feature type="domain" description="HTH gntR-type" evidence="4">
    <location>
        <begin position="3"/>
        <end position="70"/>
    </location>
</feature>
<dbReference type="InterPro" id="IPR036390">
    <property type="entry name" value="WH_DNA-bd_sf"/>
</dbReference>
<dbReference type="PROSITE" id="PS50949">
    <property type="entry name" value="HTH_GNTR"/>
    <property type="match status" value="1"/>
</dbReference>
<sequence>MTDTAATRVADALREVILDGQLAPGSPLSQVRLAEQYGVSRIPVRDALQVLSAEGLVDLVSGATAVVRGMSIDELQELYEMRVAIEPVATRLGVPNMGRAAHLRMRQQFDVMETATEARTWLQANAAFHACVYMQANRPRMVELVERLRKLVDRYLHLHLKVIGHTGHLQEEHARILEAVERGDAAEAEAVTRTHLETSHEFILRYLLENAVSPDGVKVTSPQD</sequence>
<evidence type="ECO:0000256" key="2">
    <source>
        <dbReference type="ARBA" id="ARBA00023125"/>
    </source>
</evidence>
<dbReference type="InterPro" id="IPR036388">
    <property type="entry name" value="WH-like_DNA-bd_sf"/>
</dbReference>
<evidence type="ECO:0000313" key="6">
    <source>
        <dbReference type="Proteomes" id="UP001596122"/>
    </source>
</evidence>
<evidence type="ECO:0000256" key="1">
    <source>
        <dbReference type="ARBA" id="ARBA00023015"/>
    </source>
</evidence>
<accession>A0ABW0GJL4</accession>